<dbReference type="InterPro" id="IPR001503">
    <property type="entry name" value="Glyco_trans_10"/>
</dbReference>
<dbReference type="InterPro" id="IPR038577">
    <property type="entry name" value="GT10-like_C_sf"/>
</dbReference>
<reference evidence="5 6" key="1">
    <citation type="journal article" date="2016" name="Nat. Commun.">
        <title>Thousands of microbial genomes shed light on interconnected biogeochemical processes in an aquifer system.</title>
        <authorList>
            <person name="Anantharaman K."/>
            <person name="Brown C.T."/>
            <person name="Hug L.A."/>
            <person name="Sharon I."/>
            <person name="Castelle C.J."/>
            <person name="Probst A.J."/>
            <person name="Thomas B.C."/>
            <person name="Singh A."/>
            <person name="Wilkins M.J."/>
            <person name="Karaoz U."/>
            <person name="Brodie E.L."/>
            <person name="Williams K.H."/>
            <person name="Hubbard S.S."/>
            <person name="Banfield J.F."/>
        </authorList>
    </citation>
    <scope>NUCLEOTIDE SEQUENCE [LARGE SCALE GENOMIC DNA]</scope>
</reference>
<comment type="similarity">
    <text evidence="1">Belongs to the glycosyltransferase 10 family.</text>
</comment>
<dbReference type="GO" id="GO:0016020">
    <property type="term" value="C:membrane"/>
    <property type="evidence" value="ECO:0007669"/>
    <property type="project" value="InterPro"/>
</dbReference>
<dbReference type="InterPro" id="IPR055270">
    <property type="entry name" value="Glyco_tran_10_C"/>
</dbReference>
<dbReference type="AlphaFoldDB" id="A0A1F6NXP7"/>
<dbReference type="STRING" id="1798704.A3J93_01150"/>
<feature type="domain" description="Fucosyltransferase C-terminal" evidence="4">
    <location>
        <begin position="190"/>
        <end position="317"/>
    </location>
</feature>
<sequence>MKTVLFYQNKGANDEIFNSTVRDNCNDPFIYLKERINQLGYEVKLVNEYDRVSDCEAILFLTAPYIVHYGGLKGKIRWLKHLIFGKKNILVKTKFYDECVSKGMLNKMVLVLWEGQAVCPGNYNRYMHIQFNKILTWDDSFVDNKKFFKFFLPIARQEKIKQVVPFKNKKLLVNVSINKSSSFKRELYSERRETIEYFDKNFPNDFDLFGVGWNKDARDYDHEFACYRGPVKSKMAIMPKYKFALAYENLRGESGYVTEKIFDCLRAGTVPIYWGAPNINDYVDQESFIDRRKFKSNKELADFLIGISEGDYQTYLKAGEKYLGSEKFKLFLPEHFANTVIEILKLNA</sequence>
<dbReference type="PANTHER" id="PTHR11929:SF194">
    <property type="entry name" value="ALPHA-(1,3)-FUCOSYLTRANSFERASE 10"/>
    <property type="match status" value="1"/>
</dbReference>
<keyword evidence="2" id="KW-0328">Glycosyltransferase</keyword>
<evidence type="ECO:0000256" key="1">
    <source>
        <dbReference type="ARBA" id="ARBA00008919"/>
    </source>
</evidence>
<evidence type="ECO:0000313" key="6">
    <source>
        <dbReference type="Proteomes" id="UP000177907"/>
    </source>
</evidence>
<dbReference type="Gene3D" id="3.40.50.11660">
    <property type="entry name" value="Glycosyl transferase family 10, C-terminal domain"/>
    <property type="match status" value="1"/>
</dbReference>
<evidence type="ECO:0000256" key="2">
    <source>
        <dbReference type="ARBA" id="ARBA00022676"/>
    </source>
</evidence>
<dbReference type="Proteomes" id="UP000177907">
    <property type="component" value="Unassembled WGS sequence"/>
</dbReference>
<protein>
    <recommendedName>
        <fullName evidence="4">Fucosyltransferase C-terminal domain-containing protein</fullName>
    </recommendedName>
</protein>
<dbReference type="GO" id="GO:0046920">
    <property type="term" value="F:alpha-(1-&gt;3)-fucosyltransferase activity"/>
    <property type="evidence" value="ECO:0007669"/>
    <property type="project" value="TreeGrafter"/>
</dbReference>
<dbReference type="PANTHER" id="PTHR11929">
    <property type="entry name" value="ALPHA- 1,3 -FUCOSYLTRANSFERASE"/>
    <property type="match status" value="1"/>
</dbReference>
<evidence type="ECO:0000259" key="4">
    <source>
        <dbReference type="Pfam" id="PF00852"/>
    </source>
</evidence>
<evidence type="ECO:0000256" key="3">
    <source>
        <dbReference type="ARBA" id="ARBA00022679"/>
    </source>
</evidence>
<evidence type="ECO:0000313" key="5">
    <source>
        <dbReference type="EMBL" id="OGH88686.1"/>
    </source>
</evidence>
<dbReference type="EMBL" id="MFQZ01000001">
    <property type="protein sequence ID" value="OGH88686.1"/>
    <property type="molecule type" value="Genomic_DNA"/>
</dbReference>
<dbReference type="Pfam" id="PF00852">
    <property type="entry name" value="Glyco_transf_10"/>
    <property type="match status" value="1"/>
</dbReference>
<gene>
    <name evidence="5" type="ORF">A3J93_01150</name>
</gene>
<keyword evidence="3" id="KW-0808">Transferase</keyword>
<accession>A0A1F6NXP7</accession>
<organism evidence="5 6">
    <name type="scientific">Candidatus Magasanikbacteria bacterium RIFOXYC2_FULL_42_28</name>
    <dbReference type="NCBI Taxonomy" id="1798704"/>
    <lineage>
        <taxon>Bacteria</taxon>
        <taxon>Candidatus Magasanikiibacteriota</taxon>
    </lineage>
</organism>
<dbReference type="SUPFAM" id="SSF53756">
    <property type="entry name" value="UDP-Glycosyltransferase/glycogen phosphorylase"/>
    <property type="match status" value="1"/>
</dbReference>
<name>A0A1F6NXP7_9BACT</name>
<comment type="caution">
    <text evidence="5">The sequence shown here is derived from an EMBL/GenBank/DDBJ whole genome shotgun (WGS) entry which is preliminary data.</text>
</comment>
<proteinExistence type="inferred from homology"/>